<evidence type="ECO:0000256" key="1">
    <source>
        <dbReference type="SAM" id="MobiDB-lite"/>
    </source>
</evidence>
<keyword evidence="3" id="KW-1185">Reference proteome</keyword>
<organism evidence="2 3">
    <name type="scientific">Hohenbuehelia grisea</name>
    <dbReference type="NCBI Taxonomy" id="104357"/>
    <lineage>
        <taxon>Eukaryota</taxon>
        <taxon>Fungi</taxon>
        <taxon>Dikarya</taxon>
        <taxon>Basidiomycota</taxon>
        <taxon>Agaricomycotina</taxon>
        <taxon>Agaricomycetes</taxon>
        <taxon>Agaricomycetidae</taxon>
        <taxon>Agaricales</taxon>
        <taxon>Pleurotineae</taxon>
        <taxon>Pleurotaceae</taxon>
        <taxon>Hohenbuehelia</taxon>
    </lineage>
</organism>
<gene>
    <name evidence="2" type="ORF">HGRIS_004388</name>
</gene>
<proteinExistence type="predicted"/>
<dbReference type="Proteomes" id="UP001556367">
    <property type="component" value="Unassembled WGS sequence"/>
</dbReference>
<sequence>MSDTMTYARPSPGTPLEYPSQSTSKQYSHPVGRRSTNSHTNHDEAFRTLVNICASARTSPDRRSNWERQEGSRVVANDAIDGSRKSNMVPSVVELQDQSYRGRPPPPPPPWVNPSIRVSETPARAKVIEDVARTPAERLPVIRAPISDIRSSLTDDESGASSDGDSTSAEEAEHEPEHPSNVDIDFRVVTQDRTGTTLELPLSLLGRRKRTSSDPPEAPEPGSTRSRIPETALAACSTEPAAQSPFRGNGGNGNDPNYVAQQTLQLRPPVASERGFPPPWNDQVDPLPPPIKYICDERTGMLRIHIPPPPRTPRSTSQTKGFNSSVTSYATRAASLRSRKPDAQARFQCPHCETSLTAKHNYDRALLLSLTLPMTSYLFIPGHVNSHFGRKPFPCACGRSYTSNSDRSRHRKTSKNPVCRNEGAANS</sequence>
<feature type="compositionally biased region" description="Basic and acidic residues" evidence="1">
    <location>
        <begin position="175"/>
        <end position="186"/>
    </location>
</feature>
<dbReference type="Gene3D" id="3.30.160.60">
    <property type="entry name" value="Classic Zinc Finger"/>
    <property type="match status" value="1"/>
</dbReference>
<dbReference type="EMBL" id="JASNQZ010000008">
    <property type="protein sequence ID" value="KAL0953119.1"/>
    <property type="molecule type" value="Genomic_DNA"/>
</dbReference>
<accession>A0ABR3JBP0</accession>
<feature type="region of interest" description="Disordered" evidence="1">
    <location>
        <begin position="1"/>
        <end position="43"/>
    </location>
</feature>
<evidence type="ECO:0008006" key="4">
    <source>
        <dbReference type="Google" id="ProtNLM"/>
    </source>
</evidence>
<feature type="region of interest" description="Disordered" evidence="1">
    <location>
        <begin position="57"/>
        <end position="90"/>
    </location>
</feature>
<feature type="region of interest" description="Disordered" evidence="1">
    <location>
        <begin position="400"/>
        <end position="427"/>
    </location>
</feature>
<protein>
    <recommendedName>
        <fullName evidence="4">C2H2-type domain-containing protein</fullName>
    </recommendedName>
</protein>
<feature type="region of interest" description="Disordered" evidence="1">
    <location>
        <begin position="148"/>
        <end position="259"/>
    </location>
</feature>
<reference evidence="3" key="1">
    <citation type="submission" date="2024-06" db="EMBL/GenBank/DDBJ databases">
        <title>Multi-omics analyses provide insights into the biosynthesis of the anticancer antibiotic pleurotin in Hohenbuehelia grisea.</title>
        <authorList>
            <person name="Weaver J.A."/>
            <person name="Alberti F."/>
        </authorList>
    </citation>
    <scope>NUCLEOTIDE SEQUENCE [LARGE SCALE GENOMIC DNA]</scope>
    <source>
        <strain evidence="3">T-177</strain>
    </source>
</reference>
<name>A0ABR3JBP0_9AGAR</name>
<feature type="compositionally biased region" description="Basic and acidic residues" evidence="1">
    <location>
        <begin position="59"/>
        <end position="71"/>
    </location>
</feature>
<evidence type="ECO:0000313" key="3">
    <source>
        <dbReference type="Proteomes" id="UP001556367"/>
    </source>
</evidence>
<evidence type="ECO:0000313" key="2">
    <source>
        <dbReference type="EMBL" id="KAL0953119.1"/>
    </source>
</evidence>
<comment type="caution">
    <text evidence="2">The sequence shown here is derived from an EMBL/GenBank/DDBJ whole genome shotgun (WGS) entry which is preliminary data.</text>
</comment>